<name>I0WM53_RHOOP</name>
<accession>I0WM53</accession>
<sequence length="354" mass="37735">MAASVAAAATMAVVSCSSGAGADAAKSIVAFMPSTSNVYLAACAQAAREEAERNGYSLKIIENDFDQAEEDQQVQQFLATGERPAAILWWPSVVDAAINSTRQLAEVAPLIQTDQTLTPELAEYVKAYGGVDQAEIGKISGEMALTARDEAVAHGMQLHSPQGNMLEFSFGPGYTAGLDRTAAFKEATKAAPFNSLHNEPTGFDTQAGYEAASQIIPQYKDKGIDFIFTHNNDMAVGVVRALKQNGLTPGKDVIVIGGNLAGDTAPLLAGEVYGAVVQSPVIEGMLAMRSVIQYIETGQVTDDEQYLPPNPELPVFDPKTPPLRVAFQPNVVVNKDNYRTLRLWGMDVPTLVPA</sequence>
<dbReference type="GO" id="GO:0030313">
    <property type="term" value="C:cell envelope"/>
    <property type="evidence" value="ECO:0007669"/>
    <property type="project" value="UniProtKB-SubCell"/>
</dbReference>
<dbReference type="SUPFAM" id="SSF53822">
    <property type="entry name" value="Periplasmic binding protein-like I"/>
    <property type="match status" value="1"/>
</dbReference>
<dbReference type="CDD" id="cd01536">
    <property type="entry name" value="PBP1_ABC_sugar_binding-like"/>
    <property type="match status" value="1"/>
</dbReference>
<evidence type="ECO:0000256" key="2">
    <source>
        <dbReference type="ARBA" id="ARBA00007639"/>
    </source>
</evidence>
<feature type="signal peptide" evidence="4">
    <location>
        <begin position="1"/>
        <end position="22"/>
    </location>
</feature>
<evidence type="ECO:0000256" key="4">
    <source>
        <dbReference type="SAM" id="SignalP"/>
    </source>
</evidence>
<evidence type="ECO:0000256" key="3">
    <source>
        <dbReference type="ARBA" id="ARBA00022729"/>
    </source>
</evidence>
<dbReference type="PATRIC" id="fig|1165867.3.peg.4826"/>
<dbReference type="InterPro" id="IPR025997">
    <property type="entry name" value="SBP_2_dom"/>
</dbReference>
<evidence type="ECO:0000313" key="6">
    <source>
        <dbReference type="EMBL" id="EID77469.1"/>
    </source>
</evidence>
<reference evidence="6 7" key="1">
    <citation type="journal article" date="2012" name="J. Bacteriol.">
        <title>Draft genome sequence of the nitrophenol-degrading actinomycete Rhodococcus imtechensis RKJ300.</title>
        <authorList>
            <person name="Vikram S."/>
            <person name="Kumar S."/>
            <person name="Subramanian S."/>
            <person name="Raghava G.P."/>
        </authorList>
    </citation>
    <scope>NUCLEOTIDE SEQUENCE [LARGE SCALE GENOMIC DNA]</scope>
    <source>
        <strain evidence="6 7">RKJ300</strain>
    </source>
</reference>
<dbReference type="AlphaFoldDB" id="I0WM53"/>
<comment type="subcellular location">
    <subcellularLocation>
        <location evidence="1">Cell envelope</location>
    </subcellularLocation>
</comment>
<keyword evidence="3 4" id="KW-0732">Signal</keyword>
<protein>
    <submittedName>
        <fullName evidence="6">Periplasmic binding protein/LacI transcriptional regulator</fullName>
    </submittedName>
</protein>
<gene>
    <name evidence="6" type="ORF">W59_23645</name>
</gene>
<evidence type="ECO:0000256" key="1">
    <source>
        <dbReference type="ARBA" id="ARBA00004196"/>
    </source>
</evidence>
<dbReference type="PANTHER" id="PTHR46847:SF1">
    <property type="entry name" value="D-ALLOSE-BINDING PERIPLASMIC PROTEIN-RELATED"/>
    <property type="match status" value="1"/>
</dbReference>
<dbReference type="PANTHER" id="PTHR46847">
    <property type="entry name" value="D-ALLOSE-BINDING PERIPLASMIC PROTEIN-RELATED"/>
    <property type="match status" value="1"/>
</dbReference>
<evidence type="ECO:0000313" key="7">
    <source>
        <dbReference type="Proteomes" id="UP000006447"/>
    </source>
</evidence>
<feature type="chain" id="PRO_5003635574" evidence="4">
    <location>
        <begin position="23"/>
        <end position="354"/>
    </location>
</feature>
<comment type="caution">
    <text evidence="6">The sequence shown here is derived from an EMBL/GenBank/DDBJ whole genome shotgun (WGS) entry which is preliminary data.</text>
</comment>
<comment type="similarity">
    <text evidence="2">Belongs to the bacterial solute-binding protein 2 family.</text>
</comment>
<dbReference type="Pfam" id="PF13407">
    <property type="entry name" value="Peripla_BP_4"/>
    <property type="match status" value="1"/>
</dbReference>
<evidence type="ECO:0000259" key="5">
    <source>
        <dbReference type="Pfam" id="PF13407"/>
    </source>
</evidence>
<dbReference type="InterPro" id="IPR028082">
    <property type="entry name" value="Peripla_BP_I"/>
</dbReference>
<proteinExistence type="inferred from homology"/>
<organism evidence="6 7">
    <name type="scientific">Rhodococcus opacus RKJ300 = JCM 13270</name>
    <dbReference type="NCBI Taxonomy" id="1165867"/>
    <lineage>
        <taxon>Bacteria</taxon>
        <taxon>Bacillati</taxon>
        <taxon>Actinomycetota</taxon>
        <taxon>Actinomycetes</taxon>
        <taxon>Mycobacteriales</taxon>
        <taxon>Nocardiaceae</taxon>
        <taxon>Rhodococcus</taxon>
    </lineage>
</organism>
<dbReference type="EMBL" id="AJJH01000134">
    <property type="protein sequence ID" value="EID77469.1"/>
    <property type="molecule type" value="Genomic_DNA"/>
</dbReference>
<dbReference type="Proteomes" id="UP000006447">
    <property type="component" value="Unassembled WGS sequence"/>
</dbReference>
<feature type="domain" description="Periplasmic binding protein" evidence="5">
    <location>
        <begin position="29"/>
        <end position="296"/>
    </location>
</feature>
<dbReference type="GO" id="GO:0030246">
    <property type="term" value="F:carbohydrate binding"/>
    <property type="evidence" value="ECO:0007669"/>
    <property type="project" value="UniProtKB-ARBA"/>
</dbReference>
<dbReference type="Gene3D" id="3.40.50.2300">
    <property type="match status" value="2"/>
</dbReference>